<feature type="domain" description="Phospholipid/glycerol acyltransferase" evidence="4">
    <location>
        <begin position="35"/>
        <end position="154"/>
    </location>
</feature>
<dbReference type="RefSeq" id="WP_231920176.1">
    <property type="nucleotide sequence ID" value="NZ_LT629772.1"/>
</dbReference>
<evidence type="ECO:0000313" key="6">
    <source>
        <dbReference type="Proteomes" id="UP000199103"/>
    </source>
</evidence>
<organism evidence="5 6">
    <name type="scientific">Microlunatus soli</name>
    <dbReference type="NCBI Taxonomy" id="630515"/>
    <lineage>
        <taxon>Bacteria</taxon>
        <taxon>Bacillati</taxon>
        <taxon>Actinomycetota</taxon>
        <taxon>Actinomycetes</taxon>
        <taxon>Propionibacteriales</taxon>
        <taxon>Propionibacteriaceae</taxon>
        <taxon>Microlunatus</taxon>
    </lineage>
</organism>
<dbReference type="SUPFAM" id="SSF69593">
    <property type="entry name" value="Glycerol-3-phosphate (1)-acyltransferase"/>
    <property type="match status" value="1"/>
</dbReference>
<evidence type="ECO:0000256" key="1">
    <source>
        <dbReference type="ARBA" id="ARBA00022679"/>
    </source>
</evidence>
<feature type="region of interest" description="Disordered" evidence="3">
    <location>
        <begin position="235"/>
        <end position="254"/>
    </location>
</feature>
<dbReference type="GO" id="GO:0005886">
    <property type="term" value="C:plasma membrane"/>
    <property type="evidence" value="ECO:0007669"/>
    <property type="project" value="TreeGrafter"/>
</dbReference>
<accession>A0A1H1PKQ3</accession>
<dbReference type="STRING" id="630515.SAMN04489812_0937"/>
<dbReference type="AlphaFoldDB" id="A0A1H1PKQ3"/>
<dbReference type="Proteomes" id="UP000199103">
    <property type="component" value="Chromosome I"/>
</dbReference>
<proteinExistence type="predicted"/>
<gene>
    <name evidence="5" type="ORF">SAMN04489812_0937</name>
</gene>
<keyword evidence="2 5" id="KW-0012">Acyltransferase</keyword>
<dbReference type="CDD" id="cd07989">
    <property type="entry name" value="LPLAT_AGPAT-like"/>
    <property type="match status" value="1"/>
</dbReference>
<protein>
    <submittedName>
        <fullName evidence="5">1-acyl-sn-glycerol-3-phosphate acyltransferase</fullName>
    </submittedName>
</protein>
<evidence type="ECO:0000256" key="3">
    <source>
        <dbReference type="SAM" id="MobiDB-lite"/>
    </source>
</evidence>
<reference evidence="5 6" key="1">
    <citation type="submission" date="2016-10" db="EMBL/GenBank/DDBJ databases">
        <authorList>
            <person name="de Groot N.N."/>
        </authorList>
    </citation>
    <scope>NUCLEOTIDE SEQUENCE [LARGE SCALE GENOMIC DNA]</scope>
    <source>
        <strain evidence="5 6">DSM 21800</strain>
    </source>
</reference>
<dbReference type="PANTHER" id="PTHR10434:SF11">
    <property type="entry name" value="1-ACYL-SN-GLYCEROL-3-PHOSPHATE ACYLTRANSFERASE"/>
    <property type="match status" value="1"/>
</dbReference>
<evidence type="ECO:0000259" key="4">
    <source>
        <dbReference type="SMART" id="SM00563"/>
    </source>
</evidence>
<name>A0A1H1PKQ3_9ACTN</name>
<evidence type="ECO:0000256" key="2">
    <source>
        <dbReference type="ARBA" id="ARBA00023315"/>
    </source>
</evidence>
<dbReference type="GO" id="GO:0006654">
    <property type="term" value="P:phosphatidic acid biosynthetic process"/>
    <property type="evidence" value="ECO:0007669"/>
    <property type="project" value="TreeGrafter"/>
</dbReference>
<dbReference type="InterPro" id="IPR002123">
    <property type="entry name" value="Plipid/glycerol_acylTrfase"/>
</dbReference>
<dbReference type="Pfam" id="PF01553">
    <property type="entry name" value="Acyltransferase"/>
    <property type="match status" value="1"/>
</dbReference>
<dbReference type="SMART" id="SM00563">
    <property type="entry name" value="PlsC"/>
    <property type="match status" value="1"/>
</dbReference>
<dbReference type="GO" id="GO:0003841">
    <property type="term" value="F:1-acylglycerol-3-phosphate O-acyltransferase activity"/>
    <property type="evidence" value="ECO:0007669"/>
    <property type="project" value="TreeGrafter"/>
</dbReference>
<dbReference type="EMBL" id="LT629772">
    <property type="protein sequence ID" value="SDS11851.1"/>
    <property type="molecule type" value="Genomic_DNA"/>
</dbReference>
<dbReference type="PANTHER" id="PTHR10434">
    <property type="entry name" value="1-ACYL-SN-GLYCEROL-3-PHOSPHATE ACYLTRANSFERASE"/>
    <property type="match status" value="1"/>
</dbReference>
<keyword evidence="1 5" id="KW-0808">Transferase</keyword>
<evidence type="ECO:0000313" key="5">
    <source>
        <dbReference type="EMBL" id="SDS11851.1"/>
    </source>
</evidence>
<keyword evidence="6" id="KW-1185">Reference proteome</keyword>
<sequence>MLYWLLKRGIAQPLFSAWWRPWIEGEENLPADGPAILVANHLAEGETILLPAMLKRRLYFTPKAELYSMGGFKGWALKWFLRGIRMTPLDRSGGQRSADDMAGFVRVLHEGNLLIMFPEGGRSPDGRLYRGRTGAARLALQNGVPVIPIAVSNTKMFKGRLRIPRLRRPGIRIGKPMDFSAYRGAGNNRDTLRWITDEMMNAIMELSGQTYVDAYVSAVKAGIRRGQPLDAQVLERPGLGKEAPPLPGREAEAA</sequence>